<proteinExistence type="predicted"/>
<protein>
    <submittedName>
        <fullName evidence="1">11533_t:CDS:1</fullName>
    </submittedName>
</protein>
<dbReference type="EMBL" id="CAJVPQ010000272">
    <property type="protein sequence ID" value="CAG8465265.1"/>
    <property type="molecule type" value="Genomic_DNA"/>
</dbReference>
<accession>A0A9N8Z4J1</accession>
<sequence length="54" mass="5686">MAGRANPSVIILGPTGVVAFNLNGYQSQVTVEVMLKSSQIGLHASSAWLSTNIR</sequence>
<comment type="caution">
    <text evidence="1">The sequence shown here is derived from an EMBL/GenBank/DDBJ whole genome shotgun (WGS) entry which is preliminary data.</text>
</comment>
<evidence type="ECO:0000313" key="2">
    <source>
        <dbReference type="Proteomes" id="UP000789570"/>
    </source>
</evidence>
<name>A0A9N8Z4J1_9GLOM</name>
<dbReference type="AlphaFoldDB" id="A0A9N8Z4J1"/>
<dbReference type="Proteomes" id="UP000789570">
    <property type="component" value="Unassembled WGS sequence"/>
</dbReference>
<evidence type="ECO:0000313" key="1">
    <source>
        <dbReference type="EMBL" id="CAG8465265.1"/>
    </source>
</evidence>
<reference evidence="1" key="1">
    <citation type="submission" date="2021-06" db="EMBL/GenBank/DDBJ databases">
        <authorList>
            <person name="Kallberg Y."/>
            <person name="Tangrot J."/>
            <person name="Rosling A."/>
        </authorList>
    </citation>
    <scope>NUCLEOTIDE SEQUENCE</scope>
    <source>
        <strain evidence="1">UK204</strain>
    </source>
</reference>
<organism evidence="1 2">
    <name type="scientific">Funneliformis caledonium</name>
    <dbReference type="NCBI Taxonomy" id="1117310"/>
    <lineage>
        <taxon>Eukaryota</taxon>
        <taxon>Fungi</taxon>
        <taxon>Fungi incertae sedis</taxon>
        <taxon>Mucoromycota</taxon>
        <taxon>Glomeromycotina</taxon>
        <taxon>Glomeromycetes</taxon>
        <taxon>Glomerales</taxon>
        <taxon>Glomeraceae</taxon>
        <taxon>Funneliformis</taxon>
    </lineage>
</organism>
<gene>
    <name evidence="1" type="ORF">FCALED_LOCUS1945</name>
</gene>
<keyword evidence="2" id="KW-1185">Reference proteome</keyword>